<dbReference type="InterPro" id="IPR000504">
    <property type="entry name" value="RRM_dom"/>
</dbReference>
<evidence type="ECO:0000256" key="10">
    <source>
        <dbReference type="PROSITE-ProRule" id="PRU00176"/>
    </source>
</evidence>
<keyword evidence="8 11" id="KW-0508">mRNA splicing</keyword>
<dbReference type="PROSITE" id="PS50102">
    <property type="entry name" value="RRM"/>
    <property type="match status" value="1"/>
</dbReference>
<evidence type="ECO:0000259" key="13">
    <source>
        <dbReference type="PROSITE" id="PS50102"/>
    </source>
</evidence>
<dbReference type="STRING" id="765915.A0A1Y2HXP7"/>
<dbReference type="PANTHER" id="PTHR18847:SF0">
    <property type="entry name" value="NUCLEAR CAP-BINDING PROTEIN SUBUNIT 2"/>
    <property type="match status" value="1"/>
</dbReference>
<evidence type="ECO:0000313" key="15">
    <source>
        <dbReference type="Proteomes" id="UP000193411"/>
    </source>
</evidence>
<feature type="domain" description="RRM" evidence="13">
    <location>
        <begin position="50"/>
        <end position="128"/>
    </location>
</feature>
<reference evidence="14 15" key="1">
    <citation type="submission" date="2016-07" db="EMBL/GenBank/DDBJ databases">
        <title>Pervasive Adenine N6-methylation of Active Genes in Fungi.</title>
        <authorList>
            <consortium name="DOE Joint Genome Institute"/>
            <person name="Mondo S.J."/>
            <person name="Dannebaum R.O."/>
            <person name="Kuo R.C."/>
            <person name="Labutti K."/>
            <person name="Haridas S."/>
            <person name="Kuo A."/>
            <person name="Salamov A."/>
            <person name="Ahrendt S.R."/>
            <person name="Lipzen A."/>
            <person name="Sullivan W."/>
            <person name="Andreopoulos W.B."/>
            <person name="Clum A."/>
            <person name="Lindquist E."/>
            <person name="Daum C."/>
            <person name="Ramamoorthy G.K."/>
            <person name="Gryganskyi A."/>
            <person name="Culley D."/>
            <person name="Magnuson J.K."/>
            <person name="James T.Y."/>
            <person name="O'Malley M.A."/>
            <person name="Stajich J.E."/>
            <person name="Spatafora J.W."/>
            <person name="Visel A."/>
            <person name="Grigoriev I.V."/>
        </authorList>
    </citation>
    <scope>NUCLEOTIDE SEQUENCE [LARGE SCALE GENOMIC DNA]</scope>
    <source>
        <strain evidence="14 15">PL171</strain>
    </source>
</reference>
<keyword evidence="9 11" id="KW-0539">Nucleus</keyword>
<dbReference type="GO" id="GO:0045292">
    <property type="term" value="P:mRNA cis splicing, via spliceosome"/>
    <property type="evidence" value="ECO:0007669"/>
    <property type="project" value="InterPro"/>
</dbReference>
<dbReference type="GO" id="GO:0005634">
    <property type="term" value="C:nucleus"/>
    <property type="evidence" value="ECO:0007669"/>
    <property type="project" value="UniProtKB-SubCell"/>
</dbReference>
<keyword evidence="7 10" id="KW-0694">RNA-binding</keyword>
<feature type="compositionally biased region" description="Polar residues" evidence="12">
    <location>
        <begin position="171"/>
        <end position="183"/>
    </location>
</feature>
<accession>A0A1Y2HXP7</accession>
<proteinExistence type="inferred from homology"/>
<name>A0A1Y2HXP7_9FUNG</name>
<keyword evidence="4" id="KW-0813">Transport</keyword>
<dbReference type="FunFam" id="3.30.70.330:FF:000538">
    <property type="entry name" value="Nuclear cap-binding protein subunit 2"/>
    <property type="match status" value="1"/>
</dbReference>
<keyword evidence="5 11" id="KW-0507">mRNA processing</keyword>
<organism evidence="14 15">
    <name type="scientific">Catenaria anguillulae PL171</name>
    <dbReference type="NCBI Taxonomy" id="765915"/>
    <lineage>
        <taxon>Eukaryota</taxon>
        <taxon>Fungi</taxon>
        <taxon>Fungi incertae sedis</taxon>
        <taxon>Blastocladiomycota</taxon>
        <taxon>Blastocladiomycetes</taxon>
        <taxon>Blastocladiales</taxon>
        <taxon>Catenariaceae</taxon>
        <taxon>Catenaria</taxon>
    </lineage>
</organism>
<gene>
    <name evidence="14" type="ORF">BCR44DRAFT_1427688</name>
</gene>
<evidence type="ECO:0000256" key="2">
    <source>
        <dbReference type="ARBA" id="ARBA00010725"/>
    </source>
</evidence>
<dbReference type="Gene3D" id="3.30.70.330">
    <property type="match status" value="1"/>
</dbReference>
<comment type="subcellular location">
    <subcellularLocation>
        <location evidence="1 11">Nucleus</location>
    </subcellularLocation>
</comment>
<dbReference type="GO" id="GO:0005846">
    <property type="term" value="C:nuclear cap binding complex"/>
    <property type="evidence" value="ECO:0007669"/>
    <property type="project" value="InterPro"/>
</dbReference>
<comment type="similarity">
    <text evidence="2 11">Belongs to the RRM NCBP2 family.</text>
</comment>
<dbReference type="Pfam" id="PF00076">
    <property type="entry name" value="RRM_1"/>
    <property type="match status" value="1"/>
</dbReference>
<dbReference type="GO" id="GO:0006401">
    <property type="term" value="P:RNA catabolic process"/>
    <property type="evidence" value="ECO:0007669"/>
    <property type="project" value="UniProtKB-ARBA"/>
</dbReference>
<dbReference type="SMART" id="SM00360">
    <property type="entry name" value="RRM"/>
    <property type="match status" value="1"/>
</dbReference>
<evidence type="ECO:0000256" key="11">
    <source>
        <dbReference type="RuleBase" id="RU364036"/>
    </source>
</evidence>
<protein>
    <recommendedName>
        <fullName evidence="3 11">Nuclear cap-binding protein subunit 2</fullName>
    </recommendedName>
    <alternativeName>
        <fullName evidence="11">20 kDa nuclear cap-binding protein</fullName>
    </alternativeName>
</protein>
<evidence type="ECO:0000256" key="4">
    <source>
        <dbReference type="ARBA" id="ARBA00022448"/>
    </source>
</evidence>
<dbReference type="GO" id="GO:0000339">
    <property type="term" value="F:RNA cap binding"/>
    <property type="evidence" value="ECO:0007669"/>
    <property type="project" value="InterPro"/>
</dbReference>
<dbReference type="InterPro" id="IPR027157">
    <property type="entry name" value="NCBP2"/>
</dbReference>
<evidence type="ECO:0000256" key="3">
    <source>
        <dbReference type="ARBA" id="ARBA00019878"/>
    </source>
</evidence>
<evidence type="ECO:0000256" key="8">
    <source>
        <dbReference type="ARBA" id="ARBA00023187"/>
    </source>
</evidence>
<feature type="compositionally biased region" description="Basic and acidic residues" evidence="12">
    <location>
        <begin position="143"/>
        <end position="154"/>
    </location>
</feature>
<dbReference type="EMBL" id="MCFL01000007">
    <property type="protein sequence ID" value="ORZ38724.1"/>
    <property type="molecule type" value="Genomic_DNA"/>
</dbReference>
<dbReference type="InterPro" id="IPR012677">
    <property type="entry name" value="Nucleotide-bd_a/b_plait_sf"/>
</dbReference>
<comment type="caution">
    <text evidence="14">The sequence shown here is derived from an EMBL/GenBank/DDBJ whole genome shotgun (WGS) entry which is preliminary data.</text>
</comment>
<dbReference type="InterPro" id="IPR034148">
    <property type="entry name" value="NCBP2_RRM"/>
</dbReference>
<sequence length="208" mass="23603">MSLPMSILPRASQLGDANIVIADQAKPSDYVDRNFPGTTDEWYTALSRSSTVYVGNLSFHTTEEQIHELFSKCGQIKRIIMGLDKHRYTPCGFCFVEYYTHDSALDCLRYISNTKLDDRFVRVDLDPGFRDGRQFGRGRHGGQVRDEHRTDFDAGRGGWGPSVVEAPPARQEQSYAAQYQVTPGANKRRRDGAEEFADDRNAKLGRRF</sequence>
<evidence type="ECO:0000256" key="12">
    <source>
        <dbReference type="SAM" id="MobiDB-lite"/>
    </source>
</evidence>
<dbReference type="InterPro" id="IPR035979">
    <property type="entry name" value="RBD_domain_sf"/>
</dbReference>
<dbReference type="PANTHER" id="PTHR18847">
    <property type="entry name" value="20 KD NUCLEAR CAP BINDING PROTEIN"/>
    <property type="match status" value="1"/>
</dbReference>
<evidence type="ECO:0000256" key="6">
    <source>
        <dbReference type="ARBA" id="ARBA00022816"/>
    </source>
</evidence>
<dbReference type="Proteomes" id="UP000193411">
    <property type="component" value="Unassembled WGS sequence"/>
</dbReference>
<keyword evidence="6" id="KW-0509">mRNA transport</keyword>
<feature type="region of interest" description="Disordered" evidence="12">
    <location>
        <begin position="134"/>
        <end position="208"/>
    </location>
</feature>
<evidence type="ECO:0000256" key="7">
    <source>
        <dbReference type="ARBA" id="ARBA00022884"/>
    </source>
</evidence>
<dbReference type="SUPFAM" id="SSF54928">
    <property type="entry name" value="RNA-binding domain, RBD"/>
    <property type="match status" value="1"/>
</dbReference>
<evidence type="ECO:0000256" key="9">
    <source>
        <dbReference type="ARBA" id="ARBA00023242"/>
    </source>
</evidence>
<evidence type="ECO:0000256" key="1">
    <source>
        <dbReference type="ARBA" id="ARBA00004123"/>
    </source>
</evidence>
<dbReference type="AlphaFoldDB" id="A0A1Y2HXP7"/>
<dbReference type="CDD" id="cd12240">
    <property type="entry name" value="RRM_NCBP2"/>
    <property type="match status" value="1"/>
</dbReference>
<keyword evidence="15" id="KW-1185">Reference proteome</keyword>
<dbReference type="OrthoDB" id="201398at2759"/>
<evidence type="ECO:0000313" key="14">
    <source>
        <dbReference type="EMBL" id="ORZ38724.1"/>
    </source>
</evidence>
<evidence type="ECO:0000256" key="5">
    <source>
        <dbReference type="ARBA" id="ARBA00022664"/>
    </source>
</evidence>
<dbReference type="GO" id="GO:0051028">
    <property type="term" value="P:mRNA transport"/>
    <property type="evidence" value="ECO:0007669"/>
    <property type="project" value="UniProtKB-KW"/>
</dbReference>